<dbReference type="RefSeq" id="WP_322424624.1">
    <property type="nucleotide sequence ID" value="NZ_JAXQPW010000004.1"/>
</dbReference>
<keyword evidence="3" id="KW-1185">Reference proteome</keyword>
<protein>
    <submittedName>
        <fullName evidence="2">Uncharacterized protein</fullName>
    </submittedName>
</protein>
<comment type="caution">
    <text evidence="2">The sequence shown here is derived from an EMBL/GenBank/DDBJ whole genome shotgun (WGS) entry which is preliminary data.</text>
</comment>
<feature type="compositionally biased region" description="Basic and acidic residues" evidence="1">
    <location>
        <begin position="1"/>
        <end position="24"/>
    </location>
</feature>
<accession>A0ABU5KCA9</accession>
<evidence type="ECO:0000313" key="3">
    <source>
        <dbReference type="Proteomes" id="UP001291999"/>
    </source>
</evidence>
<evidence type="ECO:0000313" key="2">
    <source>
        <dbReference type="EMBL" id="MDZ5662608.1"/>
    </source>
</evidence>
<feature type="region of interest" description="Disordered" evidence="1">
    <location>
        <begin position="1"/>
        <end position="48"/>
    </location>
</feature>
<dbReference type="EMBL" id="JAXQPW010000004">
    <property type="protein sequence ID" value="MDZ5662608.1"/>
    <property type="molecule type" value="Genomic_DNA"/>
</dbReference>
<proteinExistence type="predicted"/>
<gene>
    <name evidence="2" type="ORF">SFC79_12610</name>
</gene>
<sequence length="87" mass="9341">MKATNRVEGRCDAGRLGGERDVRHPVGLGGADQVLDQRAHGPRGRPFAGTSHHHAVALARGWTPATYADRLADLWTRLLPADPLGRG</sequence>
<name>A0ABU5KCA9_9ACTN</name>
<evidence type="ECO:0000256" key="1">
    <source>
        <dbReference type="SAM" id="MobiDB-lite"/>
    </source>
</evidence>
<organism evidence="2 3">
    <name type="scientific">Nocardioides renjunii</name>
    <dbReference type="NCBI Taxonomy" id="3095075"/>
    <lineage>
        <taxon>Bacteria</taxon>
        <taxon>Bacillati</taxon>
        <taxon>Actinomycetota</taxon>
        <taxon>Actinomycetes</taxon>
        <taxon>Propionibacteriales</taxon>
        <taxon>Nocardioidaceae</taxon>
        <taxon>Nocardioides</taxon>
    </lineage>
</organism>
<dbReference type="Proteomes" id="UP001291999">
    <property type="component" value="Unassembled WGS sequence"/>
</dbReference>
<reference evidence="2 3" key="1">
    <citation type="submission" date="2023-11" db="EMBL/GenBank/DDBJ databases">
        <title>Novel species in genus Nocardioides.</title>
        <authorList>
            <person name="Zhou H."/>
        </authorList>
    </citation>
    <scope>NUCLEOTIDE SEQUENCE [LARGE SCALE GENOMIC DNA]</scope>
    <source>
        <strain evidence="2 3">S-58</strain>
    </source>
</reference>